<keyword evidence="4" id="KW-1185">Reference proteome</keyword>
<comment type="caution">
    <text evidence="3">The sequence shown here is derived from an EMBL/GenBank/DDBJ whole genome shotgun (WGS) entry which is preliminary data.</text>
</comment>
<evidence type="ECO:0000256" key="2">
    <source>
        <dbReference type="SAM" id="Phobius"/>
    </source>
</evidence>
<evidence type="ECO:0000313" key="3">
    <source>
        <dbReference type="EMBL" id="GIY91979.1"/>
    </source>
</evidence>
<dbReference type="Proteomes" id="UP001054945">
    <property type="component" value="Unassembled WGS sequence"/>
</dbReference>
<accession>A0AAV4XDB9</accession>
<reference evidence="3 4" key="1">
    <citation type="submission" date="2021-06" db="EMBL/GenBank/DDBJ databases">
        <title>Caerostris extrusa draft genome.</title>
        <authorList>
            <person name="Kono N."/>
            <person name="Arakawa K."/>
        </authorList>
    </citation>
    <scope>NUCLEOTIDE SEQUENCE [LARGE SCALE GENOMIC DNA]</scope>
</reference>
<feature type="region of interest" description="Disordered" evidence="1">
    <location>
        <begin position="1"/>
        <end position="41"/>
    </location>
</feature>
<dbReference type="EMBL" id="BPLR01000078">
    <property type="protein sequence ID" value="GIY91979.1"/>
    <property type="molecule type" value="Genomic_DNA"/>
</dbReference>
<keyword evidence="2" id="KW-0472">Membrane</keyword>
<proteinExistence type="predicted"/>
<sequence>MRKPRMNASGNRRRQFCNPAALSGARRSHVRPMPKPCPVNSPQTARRTIAFLVSLAACVSFFISTLKDEA</sequence>
<gene>
    <name evidence="3" type="ORF">CEXT_526401</name>
</gene>
<keyword evidence="2" id="KW-1133">Transmembrane helix</keyword>
<evidence type="ECO:0000313" key="4">
    <source>
        <dbReference type="Proteomes" id="UP001054945"/>
    </source>
</evidence>
<feature type="transmembrane region" description="Helical" evidence="2">
    <location>
        <begin position="49"/>
        <end position="66"/>
    </location>
</feature>
<dbReference type="AlphaFoldDB" id="A0AAV4XDB9"/>
<feature type="compositionally biased region" description="Basic residues" evidence="1">
    <location>
        <begin position="1"/>
        <end position="15"/>
    </location>
</feature>
<organism evidence="3 4">
    <name type="scientific">Caerostris extrusa</name>
    <name type="common">Bark spider</name>
    <name type="synonym">Caerostris bankana</name>
    <dbReference type="NCBI Taxonomy" id="172846"/>
    <lineage>
        <taxon>Eukaryota</taxon>
        <taxon>Metazoa</taxon>
        <taxon>Ecdysozoa</taxon>
        <taxon>Arthropoda</taxon>
        <taxon>Chelicerata</taxon>
        <taxon>Arachnida</taxon>
        <taxon>Araneae</taxon>
        <taxon>Araneomorphae</taxon>
        <taxon>Entelegynae</taxon>
        <taxon>Araneoidea</taxon>
        <taxon>Araneidae</taxon>
        <taxon>Caerostris</taxon>
    </lineage>
</organism>
<name>A0AAV4XDB9_CAEEX</name>
<evidence type="ECO:0008006" key="5">
    <source>
        <dbReference type="Google" id="ProtNLM"/>
    </source>
</evidence>
<evidence type="ECO:0000256" key="1">
    <source>
        <dbReference type="SAM" id="MobiDB-lite"/>
    </source>
</evidence>
<protein>
    <recommendedName>
        <fullName evidence="5">Transmembrane protein</fullName>
    </recommendedName>
</protein>
<keyword evidence="2" id="KW-0812">Transmembrane</keyword>